<dbReference type="AlphaFoldDB" id="A0A2V5GRH6"/>
<sequence>MSSYPRAVESTMPTSDLRNGGFVSVGTHHLFATLSGISRLAGHPLVIFIPGAGDVASSYCAVARRVGTFATLLLYDRGGLGRSEDGPDLVHHRATTAAQELHTLLDQAQLSPPYVVVGHSYGAIIAREFLHLNPRAVAGMVLADGSTERQPELLQDPELDIAAVQGGLNFAQVTGLRANTQLSREEWRTRAKDIARGQHTWTAEANALIELCQTLGAKEQYRHQALGEKPLSVIRCRGSLDYRKIYEAGVAAGNGSEAQQKAFERLLERWDGLDQAMQEDQLHLSSQSRLVYLEDCGHHVHLLRPEVVADEVRWVLGMIIADKTGRVLI</sequence>
<dbReference type="InterPro" id="IPR050266">
    <property type="entry name" value="AB_hydrolase_sf"/>
</dbReference>
<dbReference type="PANTHER" id="PTHR43798:SF33">
    <property type="entry name" value="HYDROLASE, PUTATIVE (AFU_ORTHOLOGUE AFUA_2G14860)-RELATED"/>
    <property type="match status" value="1"/>
</dbReference>
<feature type="domain" description="AB hydrolase-1" evidence="1">
    <location>
        <begin position="46"/>
        <end position="310"/>
    </location>
</feature>
<dbReference type="GO" id="GO:0016787">
    <property type="term" value="F:hydrolase activity"/>
    <property type="evidence" value="ECO:0007669"/>
    <property type="project" value="UniProtKB-KW"/>
</dbReference>
<dbReference type="InterPro" id="IPR000073">
    <property type="entry name" value="AB_hydrolase_1"/>
</dbReference>
<evidence type="ECO:0000313" key="3">
    <source>
        <dbReference type="Proteomes" id="UP000249829"/>
    </source>
</evidence>
<dbReference type="SUPFAM" id="SSF53474">
    <property type="entry name" value="alpha/beta-Hydrolases"/>
    <property type="match status" value="1"/>
</dbReference>
<proteinExistence type="predicted"/>
<keyword evidence="2" id="KW-0378">Hydrolase</keyword>
<gene>
    <name evidence="2" type="ORF">BO99DRAFT_49480</name>
</gene>
<evidence type="ECO:0000259" key="1">
    <source>
        <dbReference type="Pfam" id="PF12697"/>
    </source>
</evidence>
<dbReference type="STRING" id="1450538.A0A2V5GRH6"/>
<dbReference type="InterPro" id="IPR029058">
    <property type="entry name" value="AB_hydrolase_fold"/>
</dbReference>
<organism evidence="2 3">
    <name type="scientific">Aspergillus violaceofuscus (strain CBS 115571)</name>
    <dbReference type="NCBI Taxonomy" id="1450538"/>
    <lineage>
        <taxon>Eukaryota</taxon>
        <taxon>Fungi</taxon>
        <taxon>Dikarya</taxon>
        <taxon>Ascomycota</taxon>
        <taxon>Pezizomycotina</taxon>
        <taxon>Eurotiomycetes</taxon>
        <taxon>Eurotiomycetidae</taxon>
        <taxon>Eurotiales</taxon>
        <taxon>Aspergillaceae</taxon>
        <taxon>Aspergillus</taxon>
    </lineage>
</organism>
<dbReference type="EMBL" id="KZ825237">
    <property type="protein sequence ID" value="PYI13598.1"/>
    <property type="molecule type" value="Genomic_DNA"/>
</dbReference>
<dbReference type="OMA" id="REAVCWV"/>
<evidence type="ECO:0000313" key="2">
    <source>
        <dbReference type="EMBL" id="PYI13598.1"/>
    </source>
</evidence>
<keyword evidence="3" id="KW-1185">Reference proteome</keyword>
<dbReference type="Proteomes" id="UP000249829">
    <property type="component" value="Unassembled WGS sequence"/>
</dbReference>
<dbReference type="PANTHER" id="PTHR43798">
    <property type="entry name" value="MONOACYLGLYCEROL LIPASE"/>
    <property type="match status" value="1"/>
</dbReference>
<protein>
    <submittedName>
        <fullName evidence="2">Putative alpha/beta hydrolase</fullName>
    </submittedName>
</protein>
<reference evidence="2 3" key="1">
    <citation type="submission" date="2018-02" db="EMBL/GenBank/DDBJ databases">
        <title>The genomes of Aspergillus section Nigri reveals drivers in fungal speciation.</title>
        <authorList>
            <consortium name="DOE Joint Genome Institute"/>
            <person name="Vesth T.C."/>
            <person name="Nybo J."/>
            <person name="Theobald S."/>
            <person name="Brandl J."/>
            <person name="Frisvad J.C."/>
            <person name="Nielsen K.F."/>
            <person name="Lyhne E.K."/>
            <person name="Kogle M.E."/>
            <person name="Kuo A."/>
            <person name="Riley R."/>
            <person name="Clum A."/>
            <person name="Nolan M."/>
            <person name="Lipzen A."/>
            <person name="Salamov A."/>
            <person name="Henrissat B."/>
            <person name="Wiebenga A."/>
            <person name="De vries R.P."/>
            <person name="Grigoriev I.V."/>
            <person name="Mortensen U.H."/>
            <person name="Andersen M.R."/>
            <person name="Baker S.E."/>
        </authorList>
    </citation>
    <scope>NUCLEOTIDE SEQUENCE [LARGE SCALE GENOMIC DNA]</scope>
    <source>
        <strain evidence="2 3">CBS 115571</strain>
    </source>
</reference>
<dbReference type="Pfam" id="PF12697">
    <property type="entry name" value="Abhydrolase_6"/>
    <property type="match status" value="1"/>
</dbReference>
<accession>A0A2V5GRH6</accession>
<dbReference type="Gene3D" id="3.40.50.1820">
    <property type="entry name" value="alpha/beta hydrolase"/>
    <property type="match status" value="1"/>
</dbReference>
<name>A0A2V5GRH6_ASPV1</name>
<dbReference type="GO" id="GO:0016020">
    <property type="term" value="C:membrane"/>
    <property type="evidence" value="ECO:0007669"/>
    <property type="project" value="TreeGrafter"/>
</dbReference>